<dbReference type="Proteomes" id="UP000199226">
    <property type="component" value="Unassembled WGS sequence"/>
</dbReference>
<gene>
    <name evidence="4" type="ORF">SAMN05421813_1244</name>
</gene>
<evidence type="ECO:0000256" key="3">
    <source>
        <dbReference type="SAM" id="SignalP"/>
    </source>
</evidence>
<dbReference type="PANTHER" id="PTHR46260:SF3">
    <property type="entry name" value="RING-TYPE DOMAIN-CONTAINING PROTEIN"/>
    <property type="match status" value="1"/>
</dbReference>
<dbReference type="OrthoDB" id="9803597at2"/>
<evidence type="ECO:0000313" key="5">
    <source>
        <dbReference type="Proteomes" id="UP000199226"/>
    </source>
</evidence>
<dbReference type="EMBL" id="FNHH01000024">
    <property type="protein sequence ID" value="SDM80382.1"/>
    <property type="molecule type" value="Genomic_DNA"/>
</dbReference>
<protein>
    <submittedName>
        <fullName evidence="4">Cyclically-permuted mutarotase family protein</fullName>
    </submittedName>
</protein>
<evidence type="ECO:0000256" key="2">
    <source>
        <dbReference type="ARBA" id="ARBA00022737"/>
    </source>
</evidence>
<keyword evidence="5" id="KW-1185">Reference proteome</keyword>
<dbReference type="AlphaFoldDB" id="A0A1G9W767"/>
<dbReference type="RefSeq" id="WP_090705949.1">
    <property type="nucleotide sequence ID" value="NZ_FNHH01000024.1"/>
</dbReference>
<proteinExistence type="predicted"/>
<dbReference type="Pfam" id="PF24996">
    <property type="entry name" value="NANM"/>
    <property type="match status" value="1"/>
</dbReference>
<accession>A0A1G9W767</accession>
<organism evidence="4 5">
    <name type="scientific">Daejeonella rubra</name>
    <dbReference type="NCBI Taxonomy" id="990371"/>
    <lineage>
        <taxon>Bacteria</taxon>
        <taxon>Pseudomonadati</taxon>
        <taxon>Bacteroidota</taxon>
        <taxon>Sphingobacteriia</taxon>
        <taxon>Sphingobacteriales</taxon>
        <taxon>Sphingobacteriaceae</taxon>
        <taxon>Daejeonella</taxon>
    </lineage>
</organism>
<dbReference type="Gene3D" id="2.120.10.80">
    <property type="entry name" value="Kelch-type beta propeller"/>
    <property type="match status" value="1"/>
</dbReference>
<dbReference type="SMART" id="SM00612">
    <property type="entry name" value="Kelch"/>
    <property type="match status" value="2"/>
</dbReference>
<keyword evidence="2" id="KW-0677">Repeat</keyword>
<keyword evidence="1" id="KW-0880">Kelch repeat</keyword>
<dbReference type="SUPFAM" id="SSF117281">
    <property type="entry name" value="Kelch motif"/>
    <property type="match status" value="1"/>
</dbReference>
<dbReference type="InterPro" id="IPR015915">
    <property type="entry name" value="Kelch-typ_b-propeller"/>
</dbReference>
<feature type="chain" id="PRO_5011569477" evidence="3">
    <location>
        <begin position="22"/>
        <end position="390"/>
    </location>
</feature>
<sequence length="390" mass="41937">MNKFLFSLSLFIMIINTEAFSQEKAIATIQWEKIATLENADGSRSIGLAGAINAVYDHALLIAGGANFPDKMPWEGGKKHYSDEINILQKLDGKYVWNKKINAKLPEPIAYCGNTSTQSGIIYAGGENAAGLSKKAFLIKLNSGKGKLMISALPDLPDPLTNIFLCNIGNVVYAIGGDGPSLSSPAFLSLDLDKKEEGWKQLPNMPIALANSAAVVQNGPEGVNIYVVGGRSKDPSGISELHNTLFIYNPQTKTWKSGAPISDGSASMNFSAGAAVPLADHLVLIAGGDNGKVFHQIETYLVQIAQAKSSEEKESLVTKKNHLVINHQGFDKALLLYDTKANTWNKIEELPFPAHVTTTATKWGECIVLSSGEIKPGVRTPNIMLGKPVF</sequence>
<reference evidence="5" key="1">
    <citation type="submission" date="2016-10" db="EMBL/GenBank/DDBJ databases">
        <authorList>
            <person name="Varghese N."/>
            <person name="Submissions S."/>
        </authorList>
    </citation>
    <scope>NUCLEOTIDE SEQUENCE [LARGE SCALE GENOMIC DNA]</scope>
    <source>
        <strain evidence="5">DSM 24536</strain>
    </source>
</reference>
<evidence type="ECO:0000256" key="1">
    <source>
        <dbReference type="ARBA" id="ARBA00022441"/>
    </source>
</evidence>
<keyword evidence="3" id="KW-0732">Signal</keyword>
<dbReference type="STRING" id="990371.SAMN05421813_1244"/>
<dbReference type="InterPro" id="IPR056734">
    <property type="entry name" value="NANM"/>
</dbReference>
<dbReference type="InterPro" id="IPR051746">
    <property type="entry name" value="Kelch_domain_containing_8"/>
</dbReference>
<feature type="signal peptide" evidence="3">
    <location>
        <begin position="1"/>
        <end position="21"/>
    </location>
</feature>
<dbReference type="InterPro" id="IPR006652">
    <property type="entry name" value="Kelch_1"/>
</dbReference>
<dbReference type="PANTHER" id="PTHR46260">
    <property type="entry name" value="RING-TYPE DOMAIN-CONTAINING PROTEIN"/>
    <property type="match status" value="1"/>
</dbReference>
<evidence type="ECO:0000313" key="4">
    <source>
        <dbReference type="EMBL" id="SDM80382.1"/>
    </source>
</evidence>
<name>A0A1G9W767_9SPHI</name>